<accession>A0A7S4AX22</accession>
<feature type="signal peptide" evidence="1">
    <location>
        <begin position="1"/>
        <end position="23"/>
    </location>
</feature>
<proteinExistence type="predicted"/>
<organism evidence="2">
    <name type="scientific">Pseudo-nitzschia australis</name>
    <dbReference type="NCBI Taxonomy" id="44445"/>
    <lineage>
        <taxon>Eukaryota</taxon>
        <taxon>Sar</taxon>
        <taxon>Stramenopiles</taxon>
        <taxon>Ochrophyta</taxon>
        <taxon>Bacillariophyta</taxon>
        <taxon>Bacillariophyceae</taxon>
        <taxon>Bacillariophycidae</taxon>
        <taxon>Bacillariales</taxon>
        <taxon>Bacillariaceae</taxon>
        <taxon>Pseudo-nitzschia</taxon>
    </lineage>
</organism>
<feature type="chain" id="PRO_5030692718" evidence="1">
    <location>
        <begin position="24"/>
        <end position="241"/>
    </location>
</feature>
<gene>
    <name evidence="2" type="ORF">PAUS00366_LOCUS22570</name>
</gene>
<evidence type="ECO:0000313" key="2">
    <source>
        <dbReference type="EMBL" id="CAE0729785.1"/>
    </source>
</evidence>
<name>A0A7S4AX22_9STRA</name>
<dbReference type="AlphaFoldDB" id="A0A7S4AX22"/>
<sequence length="241" mass="25890">MKSYLFSNAVIVATTLSFAVVEGAANVAGKSSNSCACDALEYGFNIDCSNQDAMNQAIATLESNNCSVECNSSMLCKKNFLIIQSHHDYCFHEEVPEVIQTGIHIYENVCTEVHCDINMKFDSESRKCPPVDCETKVGDEAWQVMVMSDCSSDCSSSDCANNFRIIKAVHDKCPRDTLSTLVEIGYHDVDEACEAFGCNLAVADADESQLICENPVMSGASAFGKVLSMALVGGVAAAALL</sequence>
<keyword evidence="1" id="KW-0732">Signal</keyword>
<reference evidence="2" key="1">
    <citation type="submission" date="2021-01" db="EMBL/GenBank/DDBJ databases">
        <authorList>
            <person name="Corre E."/>
            <person name="Pelletier E."/>
            <person name="Niang G."/>
            <person name="Scheremetjew M."/>
            <person name="Finn R."/>
            <person name="Kale V."/>
            <person name="Holt S."/>
            <person name="Cochrane G."/>
            <person name="Meng A."/>
            <person name="Brown T."/>
            <person name="Cohen L."/>
        </authorList>
    </citation>
    <scope>NUCLEOTIDE SEQUENCE</scope>
    <source>
        <strain evidence="2">10249 10 AB</strain>
    </source>
</reference>
<dbReference type="EMBL" id="HBIX01034533">
    <property type="protein sequence ID" value="CAE0729785.1"/>
    <property type="molecule type" value="Transcribed_RNA"/>
</dbReference>
<evidence type="ECO:0000256" key="1">
    <source>
        <dbReference type="SAM" id="SignalP"/>
    </source>
</evidence>
<protein>
    <submittedName>
        <fullName evidence="2">Uncharacterized protein</fullName>
    </submittedName>
</protein>